<evidence type="ECO:0000313" key="1">
    <source>
        <dbReference type="EMBL" id="JAB76312.1"/>
    </source>
</evidence>
<dbReference type="EMBL" id="GANP01008156">
    <property type="protein sequence ID" value="JAB76312.1"/>
    <property type="molecule type" value="mRNA"/>
</dbReference>
<organism evidence="1">
    <name type="scientific">Ixodes ricinus</name>
    <name type="common">Common tick</name>
    <name type="synonym">Acarus ricinus</name>
    <dbReference type="NCBI Taxonomy" id="34613"/>
    <lineage>
        <taxon>Eukaryota</taxon>
        <taxon>Metazoa</taxon>
        <taxon>Ecdysozoa</taxon>
        <taxon>Arthropoda</taxon>
        <taxon>Chelicerata</taxon>
        <taxon>Arachnida</taxon>
        <taxon>Acari</taxon>
        <taxon>Parasitiformes</taxon>
        <taxon>Ixodida</taxon>
        <taxon>Ixodoidea</taxon>
        <taxon>Ixodidae</taxon>
        <taxon>Ixodinae</taxon>
        <taxon>Ixodes</taxon>
    </lineage>
</organism>
<reference evidence="1" key="1">
    <citation type="journal article" date="2015" name="Sci. Rep.">
        <title>Tissue- and time-dependent transcription in Ixodes ricinus salivary glands and midguts when blood feeding on the vertebrate host.</title>
        <authorList>
            <person name="Kotsyfakis M."/>
            <person name="Schwarz A."/>
            <person name="Erhart J."/>
            <person name="Ribeiro J.M."/>
        </authorList>
    </citation>
    <scope>NUCLEOTIDE SEQUENCE</scope>
    <source>
        <tissue evidence="1">Salivary gland and midgut</tissue>
    </source>
</reference>
<sequence length="101" mass="11278">FCLLLAAFICGFFFSFFPTFLAYVGLRTSSLFSKFSKLNKSKTFFFYCHHPKNYVTISPLPCSEGNVAGVCNITALCNICPTLSHFFHCHCLVWGEAVGSI</sequence>
<feature type="non-terminal residue" evidence="1">
    <location>
        <position position="1"/>
    </location>
</feature>
<protein>
    <submittedName>
        <fullName evidence="1">Putative secreted protein</fullName>
    </submittedName>
</protein>
<name>V5HLQ3_IXORI</name>
<proteinExistence type="evidence at transcript level"/>
<dbReference type="AlphaFoldDB" id="V5HLQ3"/>
<accession>V5HLQ3</accession>